<evidence type="ECO:0000313" key="2">
    <source>
        <dbReference type="Proteomes" id="UP000094067"/>
    </source>
</evidence>
<dbReference type="InterPro" id="IPR023214">
    <property type="entry name" value="HAD_sf"/>
</dbReference>
<dbReference type="GO" id="GO:0000287">
    <property type="term" value="F:magnesium ion binding"/>
    <property type="evidence" value="ECO:0007669"/>
    <property type="project" value="TreeGrafter"/>
</dbReference>
<dbReference type="AlphaFoldDB" id="A0A1E3AG00"/>
<sequence>MDIKMIVTDLDGTFLRTDKSVSAYSQQIIQQCREKGIIFVIATARPVRAVKSFLPFFSCDAAIYHNGAVVRLGEKMLDGYGIPNPEKYIFPLLEAFPDLHVSAEIQDCLYANFNPGNIWKDIPYTFTDFTDLPEAPADKILLEATSLEEMEKFKPFLTPDLYIQLSENAVAMVMNKQACKMNGVKTLAAHYHISTEEIAAFGDDYNDIRLLRECGRGIAVENAISEVKEAADEICADNDRDGVAGWLERNILL</sequence>
<accession>A0A1E3AG00</accession>
<dbReference type="GO" id="GO:0050308">
    <property type="term" value="F:sugar-phosphatase activity"/>
    <property type="evidence" value="ECO:0007669"/>
    <property type="project" value="UniProtKB-EC"/>
</dbReference>
<dbReference type="Gene3D" id="3.40.50.1000">
    <property type="entry name" value="HAD superfamily/HAD-like"/>
    <property type="match status" value="1"/>
</dbReference>
<keyword evidence="1" id="KW-0378">Hydrolase</keyword>
<dbReference type="Proteomes" id="UP000094067">
    <property type="component" value="Unassembled WGS sequence"/>
</dbReference>
<organism evidence="1 2">
    <name type="scientific">Eisenbergiella tayi</name>
    <dbReference type="NCBI Taxonomy" id="1432052"/>
    <lineage>
        <taxon>Bacteria</taxon>
        <taxon>Bacillati</taxon>
        <taxon>Bacillota</taxon>
        <taxon>Clostridia</taxon>
        <taxon>Lachnospirales</taxon>
        <taxon>Lachnospiraceae</taxon>
        <taxon>Eisenbergiella</taxon>
    </lineage>
</organism>
<dbReference type="Pfam" id="PF08282">
    <property type="entry name" value="Hydrolase_3"/>
    <property type="match status" value="1"/>
</dbReference>
<dbReference type="SUPFAM" id="SSF56784">
    <property type="entry name" value="HAD-like"/>
    <property type="match status" value="1"/>
</dbReference>
<dbReference type="NCBIfam" id="TIGR01484">
    <property type="entry name" value="HAD-SF-IIB"/>
    <property type="match status" value="1"/>
</dbReference>
<dbReference type="Gene3D" id="3.30.1240.10">
    <property type="match status" value="1"/>
</dbReference>
<dbReference type="PANTHER" id="PTHR10000">
    <property type="entry name" value="PHOSPHOSERINE PHOSPHATASE"/>
    <property type="match status" value="1"/>
</dbReference>
<dbReference type="InterPro" id="IPR036412">
    <property type="entry name" value="HAD-like_sf"/>
</dbReference>
<dbReference type="EC" id="3.1.3.23" evidence="1"/>
<dbReference type="GO" id="GO:0005829">
    <property type="term" value="C:cytosol"/>
    <property type="evidence" value="ECO:0007669"/>
    <property type="project" value="TreeGrafter"/>
</dbReference>
<dbReference type="RefSeq" id="WP_069153184.1">
    <property type="nucleotide sequence ID" value="NZ_MCGH01000002.1"/>
</dbReference>
<name>A0A1E3AG00_9FIRM</name>
<evidence type="ECO:0000313" key="1">
    <source>
        <dbReference type="EMBL" id="ODM07567.1"/>
    </source>
</evidence>
<gene>
    <name evidence="1" type="primary">yidA_1</name>
    <name evidence="1" type="ORF">BEI61_03457</name>
</gene>
<dbReference type="PANTHER" id="PTHR10000:SF8">
    <property type="entry name" value="HAD SUPERFAMILY HYDROLASE-LIKE, TYPE 3"/>
    <property type="match status" value="1"/>
</dbReference>
<reference evidence="1 2" key="1">
    <citation type="submission" date="2016-07" db="EMBL/GenBank/DDBJ databases">
        <title>Characterization of isolates of Eisenbergiella tayi derived from blood cultures, using whole genome sequencing.</title>
        <authorList>
            <person name="Burdz T."/>
            <person name="Wiebe D."/>
            <person name="Huynh C."/>
            <person name="Bernard K."/>
        </authorList>
    </citation>
    <scope>NUCLEOTIDE SEQUENCE [LARGE SCALE GENOMIC DNA]</scope>
    <source>
        <strain evidence="1 2">NML 110608</strain>
    </source>
</reference>
<proteinExistence type="predicted"/>
<dbReference type="InterPro" id="IPR006379">
    <property type="entry name" value="HAD-SF_hydro_IIB"/>
</dbReference>
<dbReference type="EMBL" id="MCGH01000002">
    <property type="protein sequence ID" value="ODM07567.1"/>
    <property type="molecule type" value="Genomic_DNA"/>
</dbReference>
<protein>
    <submittedName>
        <fullName evidence="1">Sugar phosphatase YidA</fullName>
        <ecNumber evidence="1">3.1.3.23</ecNumber>
    </submittedName>
</protein>
<comment type="caution">
    <text evidence="1">The sequence shown here is derived from an EMBL/GenBank/DDBJ whole genome shotgun (WGS) entry which is preliminary data.</text>
</comment>